<dbReference type="EMBL" id="JACOFT010000003">
    <property type="protein sequence ID" value="MBC3811803.1"/>
    <property type="molecule type" value="Genomic_DNA"/>
</dbReference>
<feature type="signal peptide" evidence="1">
    <location>
        <begin position="1"/>
        <end position="20"/>
    </location>
</feature>
<proteinExistence type="predicted"/>
<comment type="caution">
    <text evidence="2">The sequence shown here is derived from an EMBL/GenBank/DDBJ whole genome shotgun (WGS) entry which is preliminary data.</text>
</comment>
<gene>
    <name evidence="2" type="ORF">H8K26_10150</name>
</gene>
<dbReference type="Gene3D" id="2.60.120.260">
    <property type="entry name" value="Galactose-binding domain-like"/>
    <property type="match status" value="1"/>
</dbReference>
<name>A0ABR6XFW7_9BURK</name>
<keyword evidence="1" id="KW-0732">Signal</keyword>
<feature type="chain" id="PRO_5046933996" evidence="1">
    <location>
        <begin position="21"/>
        <end position="190"/>
    </location>
</feature>
<organism evidence="2 3">
    <name type="scientific">Undibacterium aquatile</name>
    <dbReference type="NCBI Taxonomy" id="1537398"/>
    <lineage>
        <taxon>Bacteria</taxon>
        <taxon>Pseudomonadati</taxon>
        <taxon>Pseudomonadota</taxon>
        <taxon>Betaproteobacteria</taxon>
        <taxon>Burkholderiales</taxon>
        <taxon>Oxalobacteraceae</taxon>
        <taxon>Undibacterium</taxon>
    </lineage>
</organism>
<evidence type="ECO:0000313" key="2">
    <source>
        <dbReference type="EMBL" id="MBC3811803.1"/>
    </source>
</evidence>
<reference evidence="2 3" key="1">
    <citation type="submission" date="2020-08" db="EMBL/GenBank/DDBJ databases">
        <title>Novel species isolated from subtropical streams in China.</title>
        <authorList>
            <person name="Lu H."/>
        </authorList>
    </citation>
    <scope>NUCLEOTIDE SEQUENCE [LARGE SCALE GENOMIC DNA]</scope>
    <source>
        <strain evidence="2 3">CCTCC AB 2015119</strain>
    </source>
</reference>
<evidence type="ECO:0000256" key="1">
    <source>
        <dbReference type="SAM" id="SignalP"/>
    </source>
</evidence>
<keyword evidence="3" id="KW-1185">Reference proteome</keyword>
<evidence type="ECO:0000313" key="3">
    <source>
        <dbReference type="Proteomes" id="UP000637632"/>
    </source>
</evidence>
<accession>A0ABR6XFW7</accession>
<dbReference type="RefSeq" id="WP_190479267.1">
    <property type="nucleotide sequence ID" value="NZ_JACOFT010000003.1"/>
</dbReference>
<protein>
    <submittedName>
        <fullName evidence="2">Transcriptional regulator</fullName>
    </submittedName>
</protein>
<sequence length="190" mass="21073">MKPGYIILSVLAATSLYALAAESVEKLAAPWDLAGKTPKSYQIGIDHNQTISGKGSKFIRYVSGDESSWGTLMQMIAADQYRGKRIRFQARIKTKDVDNWAGLWMRIDTTSREDSPFYNSQDKPIKGTTDWQLRSVVLDVPADAKAIAFGVIDEGKGQVWLDDLQLEIVSADIPVDKMKPVKSLPTKPVL</sequence>
<dbReference type="Proteomes" id="UP000637632">
    <property type="component" value="Unassembled WGS sequence"/>
</dbReference>